<dbReference type="PANTHER" id="PTHR11533">
    <property type="entry name" value="PROTEASE M1 ZINC METALLOPROTEASE"/>
    <property type="match status" value="1"/>
</dbReference>
<accession>A0A508A2C0</accession>
<dbReference type="InterPro" id="IPR050344">
    <property type="entry name" value="Peptidase_M1_aminopeptidases"/>
</dbReference>
<evidence type="ECO:0000256" key="9">
    <source>
        <dbReference type="ARBA" id="ARBA00022801"/>
    </source>
</evidence>
<dbReference type="GO" id="GO:0005737">
    <property type="term" value="C:cytoplasm"/>
    <property type="evidence" value="ECO:0007669"/>
    <property type="project" value="TreeGrafter"/>
</dbReference>
<dbReference type="GO" id="GO:0005615">
    <property type="term" value="C:extracellular space"/>
    <property type="evidence" value="ECO:0007669"/>
    <property type="project" value="TreeGrafter"/>
</dbReference>
<dbReference type="CDD" id="cd09602">
    <property type="entry name" value="M1_APN"/>
    <property type="match status" value="1"/>
</dbReference>
<organism evidence="17 18">
    <name type="scientific">Actinomyces johnsonii</name>
    <dbReference type="NCBI Taxonomy" id="544581"/>
    <lineage>
        <taxon>Bacteria</taxon>
        <taxon>Bacillati</taxon>
        <taxon>Actinomycetota</taxon>
        <taxon>Actinomycetes</taxon>
        <taxon>Actinomycetales</taxon>
        <taxon>Actinomycetaceae</taxon>
        <taxon>Actinomyces</taxon>
    </lineage>
</organism>
<dbReference type="EC" id="3.4.11.2" evidence="4"/>
<comment type="similarity">
    <text evidence="3">Belongs to the peptidase M1 family.</text>
</comment>
<gene>
    <name evidence="17" type="primary">pepN</name>
    <name evidence="17" type="ORF">FK256_09650</name>
</gene>
<feature type="domain" description="Aminopeptidase N-like N-terminal" evidence="16">
    <location>
        <begin position="101"/>
        <end position="175"/>
    </location>
</feature>
<dbReference type="Proteomes" id="UP000319010">
    <property type="component" value="Unassembled WGS sequence"/>
</dbReference>
<protein>
    <recommendedName>
        <fullName evidence="5">Aminopeptidase N</fullName>
        <ecNumber evidence="4">3.4.11.2</ecNumber>
    </recommendedName>
    <alternativeName>
        <fullName evidence="12">Alanine aminopeptidase</fullName>
    </alternativeName>
    <alternativeName>
        <fullName evidence="13">Lysyl aminopeptidase</fullName>
    </alternativeName>
</protein>
<dbReference type="GO" id="GO:0016285">
    <property type="term" value="F:alanyl aminopeptidase activity"/>
    <property type="evidence" value="ECO:0007669"/>
    <property type="project" value="UniProtKB-EC"/>
</dbReference>
<dbReference type="InterPro" id="IPR001930">
    <property type="entry name" value="Peptidase_M1"/>
</dbReference>
<keyword evidence="11" id="KW-0482">Metalloprotease</keyword>
<dbReference type="InterPro" id="IPR027268">
    <property type="entry name" value="Peptidase_M4/M1_CTD_sf"/>
</dbReference>
<dbReference type="InterPro" id="IPR042097">
    <property type="entry name" value="Aminopeptidase_N-like_N_sf"/>
</dbReference>
<evidence type="ECO:0000256" key="10">
    <source>
        <dbReference type="ARBA" id="ARBA00022833"/>
    </source>
</evidence>
<dbReference type="GO" id="GO:0043171">
    <property type="term" value="P:peptide catabolic process"/>
    <property type="evidence" value="ECO:0007669"/>
    <property type="project" value="TreeGrafter"/>
</dbReference>
<proteinExistence type="inferred from homology"/>
<evidence type="ECO:0000313" key="17">
    <source>
        <dbReference type="EMBL" id="TQD42873.1"/>
    </source>
</evidence>
<dbReference type="NCBIfam" id="TIGR02412">
    <property type="entry name" value="pepN_strep_liv"/>
    <property type="match status" value="1"/>
</dbReference>
<dbReference type="Pfam" id="PF01433">
    <property type="entry name" value="Peptidase_M1"/>
    <property type="match status" value="1"/>
</dbReference>
<evidence type="ECO:0000256" key="6">
    <source>
        <dbReference type="ARBA" id="ARBA00022438"/>
    </source>
</evidence>
<comment type="caution">
    <text evidence="17">The sequence shown here is derived from an EMBL/GenBank/DDBJ whole genome shotgun (WGS) entry which is preliminary data.</text>
</comment>
<feature type="domain" description="Peptidase M1 membrane alanine aminopeptidase" evidence="14">
    <location>
        <begin position="262"/>
        <end position="477"/>
    </location>
</feature>
<dbReference type="GO" id="GO:0008270">
    <property type="term" value="F:zinc ion binding"/>
    <property type="evidence" value="ECO:0007669"/>
    <property type="project" value="InterPro"/>
</dbReference>
<dbReference type="GO" id="GO:0006508">
    <property type="term" value="P:proteolysis"/>
    <property type="evidence" value="ECO:0007669"/>
    <property type="project" value="UniProtKB-KW"/>
</dbReference>
<dbReference type="SUPFAM" id="SSF63737">
    <property type="entry name" value="Leukotriene A4 hydrolase N-terminal domain"/>
    <property type="match status" value="1"/>
</dbReference>
<name>A0A508A2C0_9ACTO</name>
<evidence type="ECO:0000256" key="1">
    <source>
        <dbReference type="ARBA" id="ARBA00000098"/>
    </source>
</evidence>
<keyword evidence="7" id="KW-0645">Protease</keyword>
<dbReference type="GO" id="GO:0070006">
    <property type="term" value="F:metalloaminopeptidase activity"/>
    <property type="evidence" value="ECO:0007669"/>
    <property type="project" value="TreeGrafter"/>
</dbReference>
<comment type="cofactor">
    <cofactor evidence="2">
        <name>Zn(2+)</name>
        <dbReference type="ChEBI" id="CHEBI:29105"/>
    </cofactor>
</comment>
<evidence type="ECO:0000259" key="14">
    <source>
        <dbReference type="Pfam" id="PF01433"/>
    </source>
</evidence>
<sequence>MTTTAPARSDSLTNLRHEEASWRASVCQVASSHVAIDVTTAIDPSEVVFTVRCRMHLHIRRQAEGLWVDFVGQSVDSLSVDGQPAAVAWDGARLALPVLGPGEHVLEVEARGFYSNSGQGLHRFHDPVDGATYLYTHFEPSDARRAWPVMEQPDLKTRFSLEVTHPRGWTVMSNTCPVTGGSSAHAPADLADTDSGEVGGDVEVTSFAVSKPLPSYLTVLAAGPWHRVTGRWSSPGREGLTVPLSWSCRASLADHLDAVELLDVTRAGLDFYDRVYSYGYPWDSYDSVLVPEYNLGAMENPGCVTFNEDLFLFRGPVTRSQRAGRANTILHEMCHMWFGDLVTPTWWEDTWLKESFADHQGTWAASEAAGFTEAWVSFASTRKAWAYLEDSRPATTHPIVAQVDDVEAARQAFDGITYAKGASVLKQLVAHVGQDAFLEAAGRLFERSAYGNAALDDFLDVLSQVSGRDMQDWARAWLHTAGPSILTNELVVDGGRIASLTLRQEGTDPITGEPVLRPHTLVVGLYSLDEDGALVRTHRLPVTIETEQVEVPEAVGLLAPDVILVNDEDLTYAVVRPDNDSLSCLAASLGSVRDPMARALAWSMLHNLLRDAFIGSPLFVEAVLAHADDDTEPGTLATLLSQALRAASRYSGPGTRRALLDRLLADDPTGDPEDSEPLSVRGGWSRLRAAAPGSDSQLIRARAWLEAAGQAGLLGEDVASQVVARIRGLLNGDLPGLELDADLKWRALTALARLDAVSFDELDAQREADPTAGGLTRHLKATSSRPREELKTEVFNRLLSDTTLSNDHVDALIAGFAVDAHRRLTAPFTSRYLQELQGIWADRDQEIATRLVLGLFPACGDEGDAQAVDDWLSSHPEAPLALRRLLLKSLDDLRRALAARHVRLASA</sequence>
<reference evidence="17 18" key="1">
    <citation type="submission" date="2019-06" db="EMBL/GenBank/DDBJ databases">
        <title>Draft genome sequence of Actinomyces johnsonii CCUG 34287T.</title>
        <authorList>
            <person name="Salva-Serra F."/>
            <person name="Cardew S."/>
            <person name="Moore E."/>
        </authorList>
    </citation>
    <scope>NUCLEOTIDE SEQUENCE [LARGE SCALE GENOMIC DNA]</scope>
    <source>
        <strain evidence="17 18">CCUG 34287</strain>
    </source>
</reference>
<dbReference type="InterPro" id="IPR045357">
    <property type="entry name" value="Aminopeptidase_N-like_N"/>
</dbReference>
<dbReference type="PANTHER" id="PTHR11533:SF174">
    <property type="entry name" value="PUROMYCIN-SENSITIVE AMINOPEPTIDASE-RELATED"/>
    <property type="match status" value="1"/>
</dbReference>
<dbReference type="Pfam" id="PF17900">
    <property type="entry name" value="Peptidase_M1_N"/>
    <property type="match status" value="1"/>
</dbReference>
<dbReference type="RefSeq" id="WP_141424606.1">
    <property type="nucleotide sequence ID" value="NZ_JASPFB010000005.1"/>
</dbReference>
<dbReference type="GO" id="GO:0042277">
    <property type="term" value="F:peptide binding"/>
    <property type="evidence" value="ECO:0007669"/>
    <property type="project" value="TreeGrafter"/>
</dbReference>
<evidence type="ECO:0000313" key="18">
    <source>
        <dbReference type="Proteomes" id="UP000319010"/>
    </source>
</evidence>
<evidence type="ECO:0000256" key="11">
    <source>
        <dbReference type="ARBA" id="ARBA00023049"/>
    </source>
</evidence>
<evidence type="ECO:0000259" key="16">
    <source>
        <dbReference type="Pfam" id="PF17900"/>
    </source>
</evidence>
<evidence type="ECO:0000259" key="15">
    <source>
        <dbReference type="Pfam" id="PF11838"/>
    </source>
</evidence>
<keyword evidence="10" id="KW-0862">Zinc</keyword>
<dbReference type="InterPro" id="IPR024571">
    <property type="entry name" value="ERAP1-like_C_dom"/>
</dbReference>
<evidence type="ECO:0000256" key="5">
    <source>
        <dbReference type="ARBA" id="ARBA00015611"/>
    </source>
</evidence>
<evidence type="ECO:0000256" key="2">
    <source>
        <dbReference type="ARBA" id="ARBA00001947"/>
    </source>
</evidence>
<dbReference type="AlphaFoldDB" id="A0A508A2C0"/>
<dbReference type="Pfam" id="PF11838">
    <property type="entry name" value="ERAP1_C"/>
    <property type="match status" value="1"/>
</dbReference>
<dbReference type="Gene3D" id="1.10.390.10">
    <property type="entry name" value="Neutral Protease Domain 2"/>
    <property type="match status" value="1"/>
</dbReference>
<evidence type="ECO:0000256" key="8">
    <source>
        <dbReference type="ARBA" id="ARBA00022723"/>
    </source>
</evidence>
<dbReference type="InterPro" id="IPR014782">
    <property type="entry name" value="Peptidase_M1_dom"/>
</dbReference>
<keyword evidence="6 17" id="KW-0031">Aminopeptidase</keyword>
<keyword evidence="9 17" id="KW-0378">Hydrolase</keyword>
<evidence type="ECO:0000256" key="4">
    <source>
        <dbReference type="ARBA" id="ARBA00012564"/>
    </source>
</evidence>
<feature type="domain" description="ERAP1-like C-terminal" evidence="15">
    <location>
        <begin position="563"/>
        <end position="895"/>
    </location>
</feature>
<dbReference type="SUPFAM" id="SSF55486">
    <property type="entry name" value="Metalloproteases ('zincins'), catalytic domain"/>
    <property type="match status" value="1"/>
</dbReference>
<dbReference type="PRINTS" id="PR00756">
    <property type="entry name" value="ALADIPTASE"/>
</dbReference>
<evidence type="ECO:0000256" key="7">
    <source>
        <dbReference type="ARBA" id="ARBA00022670"/>
    </source>
</evidence>
<dbReference type="GO" id="GO:0016020">
    <property type="term" value="C:membrane"/>
    <property type="evidence" value="ECO:0007669"/>
    <property type="project" value="TreeGrafter"/>
</dbReference>
<keyword evidence="8" id="KW-0479">Metal-binding</keyword>
<evidence type="ECO:0000256" key="3">
    <source>
        <dbReference type="ARBA" id="ARBA00010136"/>
    </source>
</evidence>
<dbReference type="InterPro" id="IPR012778">
    <property type="entry name" value="Pept_M1_aminopeptidase"/>
</dbReference>
<dbReference type="Gene3D" id="2.60.40.1730">
    <property type="entry name" value="tricorn interacting facor f3 domain"/>
    <property type="match status" value="1"/>
</dbReference>
<dbReference type="EMBL" id="VICB01000013">
    <property type="protein sequence ID" value="TQD42873.1"/>
    <property type="molecule type" value="Genomic_DNA"/>
</dbReference>
<evidence type="ECO:0000256" key="12">
    <source>
        <dbReference type="ARBA" id="ARBA00029811"/>
    </source>
</evidence>
<comment type="catalytic activity">
    <reaction evidence="1">
        <text>Release of an N-terminal amino acid, Xaa-|-Yaa- from a peptide, amide or arylamide. Xaa is preferably Ala, but may be most amino acids including Pro (slow action). When a terminal hydrophobic residue is followed by a prolyl residue, the two may be released as an intact Xaa-Pro dipeptide.</text>
        <dbReference type="EC" id="3.4.11.2"/>
    </reaction>
</comment>
<evidence type="ECO:0000256" key="13">
    <source>
        <dbReference type="ARBA" id="ARBA00031533"/>
    </source>
</evidence>